<keyword evidence="2" id="KW-0349">Heme</keyword>
<keyword evidence="2" id="KW-0503">Monooxygenase</keyword>
<keyword evidence="2" id="KW-0479">Metal-binding</keyword>
<accession>A0ABY6R925</accession>
<evidence type="ECO:0000256" key="2">
    <source>
        <dbReference type="RuleBase" id="RU000461"/>
    </source>
</evidence>
<evidence type="ECO:0000313" key="4">
    <source>
        <dbReference type="Proteomes" id="UP001164506"/>
    </source>
</evidence>
<keyword evidence="2" id="KW-0408">Iron</keyword>
<dbReference type="GeneID" id="95604724"/>
<dbReference type="InterPro" id="IPR002397">
    <property type="entry name" value="Cyt_P450_B"/>
</dbReference>
<reference evidence="3" key="1">
    <citation type="submission" date="2021-09" db="EMBL/GenBank/DDBJ databases">
        <title>Complete genome sequence and metabolic characterization of Streptomyces tanashiensis DSM 731 the producer of antibacterial Kalafungin and diverse secondary metabolites.</title>
        <authorList>
            <person name="Abbasi M.N."/>
            <person name="Anwar M.N."/>
            <person name="Alam K."/>
            <person name="Shoaib M."/>
            <person name="Lin Z."/>
            <person name="Hayat M."/>
            <person name="Ali M.I."/>
            <person name="Malik H.M.T."/>
            <person name="Ahmed I."/>
            <person name="Li A."/>
            <person name="Hailong Wang H."/>
            <person name="Zhang Y."/>
        </authorList>
    </citation>
    <scope>NUCLEOTIDE SEQUENCE</scope>
    <source>
        <strain evidence="3">Kala</strain>
    </source>
</reference>
<dbReference type="Pfam" id="PF00067">
    <property type="entry name" value="p450"/>
    <property type="match status" value="1"/>
</dbReference>
<protein>
    <submittedName>
        <fullName evidence="3">Cytochrome P450</fullName>
    </submittedName>
</protein>
<name>A0ABY6R925_9ACTN</name>
<dbReference type="EMBL" id="CP084204">
    <property type="protein sequence ID" value="UZX25563.1"/>
    <property type="molecule type" value="Genomic_DNA"/>
</dbReference>
<organism evidence="3 4">
    <name type="scientific">Streptomyces tanashiensis</name>
    <dbReference type="NCBI Taxonomy" id="67367"/>
    <lineage>
        <taxon>Bacteria</taxon>
        <taxon>Bacillati</taxon>
        <taxon>Actinomycetota</taxon>
        <taxon>Actinomycetes</taxon>
        <taxon>Kitasatosporales</taxon>
        <taxon>Streptomycetaceae</taxon>
        <taxon>Streptomyces</taxon>
    </lineage>
</organism>
<comment type="similarity">
    <text evidence="1 2">Belongs to the cytochrome P450 family.</text>
</comment>
<dbReference type="InterPro" id="IPR036396">
    <property type="entry name" value="Cyt_P450_sf"/>
</dbReference>
<dbReference type="PROSITE" id="PS00086">
    <property type="entry name" value="CYTOCHROME_P450"/>
    <property type="match status" value="1"/>
</dbReference>
<dbReference type="SUPFAM" id="SSF48264">
    <property type="entry name" value="Cytochrome P450"/>
    <property type="match status" value="1"/>
</dbReference>
<evidence type="ECO:0000313" key="3">
    <source>
        <dbReference type="EMBL" id="UZX25563.1"/>
    </source>
</evidence>
<gene>
    <name evidence="3" type="ORF">LDH80_34825</name>
</gene>
<dbReference type="Gene3D" id="1.10.630.10">
    <property type="entry name" value="Cytochrome P450"/>
    <property type="match status" value="1"/>
</dbReference>
<proteinExistence type="inferred from homology"/>
<dbReference type="Proteomes" id="UP001164506">
    <property type="component" value="Chromosome"/>
</dbReference>
<dbReference type="PANTHER" id="PTHR46696:SF1">
    <property type="entry name" value="CYTOCHROME P450 YJIB-RELATED"/>
    <property type="match status" value="1"/>
</dbReference>
<dbReference type="InterPro" id="IPR001128">
    <property type="entry name" value="Cyt_P450"/>
</dbReference>
<dbReference type="RefSeq" id="WP_190102359.1">
    <property type="nucleotide sequence ID" value="NZ_BMUH01000002.1"/>
</dbReference>
<dbReference type="InterPro" id="IPR017972">
    <property type="entry name" value="Cyt_P450_CS"/>
</dbReference>
<keyword evidence="2" id="KW-0560">Oxidoreductase</keyword>
<sequence>MEDRPMECPYAGSDRPPVIGAETLRDHAALARLRETGTPEVSLGGRENGLMVTRYEVAAAVLVEPALRGEHPLAVSMRTGADEEACDEERLFFLPTEEHRRLRRTVSRHLTHRRVAALVPRVRREADLLLAAVPRGEAVDLVRVFSRPFPVAVLCELLGIPREERGYVRDYLYGWIAEYGEASTVTESAGHALSRYLGKLIRARAESPGDDLISAMLRHGGEDSGLLREDTLAAVRFLLVAGHRPVTRLITDGLELLLRRREHWERLKAEPARLDDTVEELLRHVTPTTLASRYAGTPTEVDGAVLAAGGGVHCALAAVNRDPERFEDPDRFDPGRTPNAHLAFGLGHKHCLGSALARAELRIAFGTLLARFPHLALADPAPGAEEEPERRRLWVLPVPDTDHDPVPR</sequence>
<keyword evidence="4" id="KW-1185">Reference proteome</keyword>
<dbReference type="PANTHER" id="PTHR46696">
    <property type="entry name" value="P450, PUTATIVE (EUROFUNG)-RELATED"/>
    <property type="match status" value="1"/>
</dbReference>
<evidence type="ECO:0000256" key="1">
    <source>
        <dbReference type="ARBA" id="ARBA00010617"/>
    </source>
</evidence>
<dbReference type="PRINTS" id="PR00359">
    <property type="entry name" value="BP450"/>
</dbReference>